<dbReference type="OrthoDB" id="2576334at2759"/>
<sequence length="127" mass="13468">MSETLTAYSNPAGNAISIVPQATALAGGSSVTFTLINTSAFFILGSLNYDHGVFQVTLIPEGDTSNQVVQTANGSSFLSDPQQILFWHSGMDETIAYVIEVTNTANGAPQSQNFFSFGIRALLTVSR</sequence>
<evidence type="ECO:0000313" key="1">
    <source>
        <dbReference type="EMBL" id="KAE9394476.1"/>
    </source>
</evidence>
<dbReference type="EMBL" id="ML769549">
    <property type="protein sequence ID" value="KAE9394476.1"/>
    <property type="molecule type" value="Genomic_DNA"/>
</dbReference>
<keyword evidence="2" id="KW-1185">Reference proteome</keyword>
<dbReference type="Proteomes" id="UP000799118">
    <property type="component" value="Unassembled WGS sequence"/>
</dbReference>
<proteinExistence type="predicted"/>
<name>A0A6A4H9J3_9AGAR</name>
<evidence type="ECO:0000313" key="2">
    <source>
        <dbReference type="Proteomes" id="UP000799118"/>
    </source>
</evidence>
<organism evidence="1 2">
    <name type="scientific">Gymnopus androsaceus JB14</name>
    <dbReference type="NCBI Taxonomy" id="1447944"/>
    <lineage>
        <taxon>Eukaryota</taxon>
        <taxon>Fungi</taxon>
        <taxon>Dikarya</taxon>
        <taxon>Basidiomycota</taxon>
        <taxon>Agaricomycotina</taxon>
        <taxon>Agaricomycetes</taxon>
        <taxon>Agaricomycetidae</taxon>
        <taxon>Agaricales</taxon>
        <taxon>Marasmiineae</taxon>
        <taxon>Omphalotaceae</taxon>
        <taxon>Gymnopus</taxon>
    </lineage>
</organism>
<dbReference type="AlphaFoldDB" id="A0A6A4H9J3"/>
<gene>
    <name evidence="1" type="ORF">BT96DRAFT_827613</name>
</gene>
<protein>
    <submittedName>
        <fullName evidence="1">Uncharacterized protein</fullName>
    </submittedName>
</protein>
<accession>A0A6A4H9J3</accession>
<reference evidence="1" key="1">
    <citation type="journal article" date="2019" name="Environ. Microbiol.">
        <title>Fungal ecological strategies reflected in gene transcription - a case study of two litter decomposers.</title>
        <authorList>
            <person name="Barbi F."/>
            <person name="Kohler A."/>
            <person name="Barry K."/>
            <person name="Baskaran P."/>
            <person name="Daum C."/>
            <person name="Fauchery L."/>
            <person name="Ihrmark K."/>
            <person name="Kuo A."/>
            <person name="LaButti K."/>
            <person name="Lipzen A."/>
            <person name="Morin E."/>
            <person name="Grigoriev I.V."/>
            <person name="Henrissat B."/>
            <person name="Lindahl B."/>
            <person name="Martin F."/>
        </authorList>
    </citation>
    <scope>NUCLEOTIDE SEQUENCE</scope>
    <source>
        <strain evidence="1">JB14</strain>
    </source>
</reference>